<reference evidence="1" key="2">
    <citation type="journal article" date="2019" name="Int. J. Syst. Evol. Microbiol.">
        <title>Anaerobacillus isosaccharinicus sp. nov., an alkaliphilic bacterium which degrades isosaccharinic acid.</title>
        <authorList>
            <person name="Bassil N.M."/>
            <person name="Lloyd J.R."/>
        </authorList>
    </citation>
    <scope>NUCLEOTIDE SEQUENCE [LARGE SCALE GENOMIC DNA]</scope>
    <source>
        <strain evidence="1">NB2006</strain>
    </source>
</reference>
<dbReference type="Pfam" id="PF04294">
    <property type="entry name" value="VanW"/>
    <property type="match status" value="1"/>
</dbReference>
<dbReference type="OrthoDB" id="9813301at2"/>
<dbReference type="InterPro" id="IPR007391">
    <property type="entry name" value="Vancomycin_resist_VanW"/>
</dbReference>
<gene>
    <name evidence="1" type="ORF">AWH56_020295</name>
</gene>
<dbReference type="PANTHER" id="PTHR35788:SF1">
    <property type="entry name" value="EXPORTED PROTEIN"/>
    <property type="match status" value="1"/>
</dbReference>
<name>A0A7S7LDD2_9BACI</name>
<accession>A0A7S7LDD2</accession>
<dbReference type="PANTHER" id="PTHR35788">
    <property type="entry name" value="EXPORTED PROTEIN-RELATED"/>
    <property type="match status" value="1"/>
</dbReference>
<reference evidence="1" key="1">
    <citation type="journal article" date="2017" name="Genome Announc.">
        <title>Draft Genome Sequences of Four Alkaliphilic Bacteria Belonging to the Anaerobacillus Genus.</title>
        <authorList>
            <person name="Bassil N.M."/>
            <person name="Lloyd J.R."/>
        </authorList>
    </citation>
    <scope>NUCLEOTIDE SEQUENCE [LARGE SCALE GENOMIC DNA]</scope>
    <source>
        <strain evidence="1">NB2006</strain>
    </source>
</reference>
<organism evidence="1">
    <name type="scientific">Anaerobacillus isosaccharinicus</name>
    <dbReference type="NCBI Taxonomy" id="1532552"/>
    <lineage>
        <taxon>Bacteria</taxon>
        <taxon>Bacillati</taxon>
        <taxon>Bacillota</taxon>
        <taxon>Bacilli</taxon>
        <taxon>Bacillales</taxon>
        <taxon>Bacillaceae</taxon>
        <taxon>Anaerobacillus</taxon>
    </lineage>
</organism>
<dbReference type="AlphaFoldDB" id="A0A7S7LDD2"/>
<evidence type="ECO:0000313" key="1">
    <source>
        <dbReference type="EMBL" id="QOY38695.1"/>
    </source>
</evidence>
<proteinExistence type="predicted"/>
<protein>
    <submittedName>
        <fullName evidence="1">VanW family protein</fullName>
    </submittedName>
</protein>
<dbReference type="EMBL" id="CP063356">
    <property type="protein sequence ID" value="QOY38695.1"/>
    <property type="molecule type" value="Genomic_DNA"/>
</dbReference>
<reference evidence="1" key="3">
    <citation type="submission" date="2020-10" db="EMBL/GenBank/DDBJ databases">
        <authorList>
            <person name="Bassil N.M."/>
            <person name="Lloyd J.R."/>
        </authorList>
    </citation>
    <scope>NUCLEOTIDE SEQUENCE</scope>
    <source>
        <strain evidence="1">NB2006</strain>
    </source>
</reference>
<sequence length="195" mass="21919">MFSKPSTIDIPTTPTYPKVDSELLANIRVKQIGQYITYFNHRKKGRAQNIALATEAINNHVVFPGESFSFNEVVGKRTFEKGYLPAPVIIRGKVYRDFGGGICQVSSTLFNAVDRAGVQILQRYSHSKRVPYVPPGRDAQVSWYGADFRFKNIHNQPILIRAKVYGGSLIITIHSSDVIEMKQRDIPNAPEDPIL</sequence>
<dbReference type="InterPro" id="IPR052913">
    <property type="entry name" value="Glycopeptide_resist_protein"/>
</dbReference>